<dbReference type="EMBL" id="MDLC01000051">
    <property type="protein sequence ID" value="ODS22823.1"/>
    <property type="molecule type" value="Genomic_DNA"/>
</dbReference>
<gene>
    <name evidence="3" type="ORF">AB835_12165</name>
</gene>
<proteinExistence type="predicted"/>
<organism evidence="3 4">
    <name type="scientific">Candidatus Endobugula sertula</name>
    <name type="common">Bugula neritina bacterial symbiont</name>
    <dbReference type="NCBI Taxonomy" id="62101"/>
    <lineage>
        <taxon>Bacteria</taxon>
        <taxon>Pseudomonadati</taxon>
        <taxon>Pseudomonadota</taxon>
        <taxon>Gammaproteobacteria</taxon>
        <taxon>Cellvibrionales</taxon>
        <taxon>Cellvibrionaceae</taxon>
        <taxon>Candidatus Endobugula</taxon>
    </lineage>
</organism>
<reference evidence="3 4" key="1">
    <citation type="journal article" date="2016" name="Appl. Environ. Microbiol.">
        <title>Lack of Overt Genome Reduction in the Bryostatin-Producing Bryozoan Symbiont "Candidatus Endobugula sertula".</title>
        <authorList>
            <person name="Miller I.J."/>
            <person name="Vanee N."/>
            <person name="Fong S.S."/>
            <person name="Lim-Fong G.E."/>
            <person name="Kwan J.C."/>
        </authorList>
    </citation>
    <scope>NUCLEOTIDE SEQUENCE [LARGE SCALE GENOMIC DNA]</scope>
    <source>
        <strain evidence="3">AB1-4</strain>
    </source>
</reference>
<name>A0A1D2QMN6_9GAMM</name>
<dbReference type="Proteomes" id="UP000242502">
    <property type="component" value="Unassembled WGS sequence"/>
</dbReference>
<protein>
    <recommendedName>
        <fullName evidence="2">Aminotransferase class V domain-containing protein</fullName>
    </recommendedName>
</protein>
<dbReference type="PANTHER" id="PTHR43586:SF8">
    <property type="entry name" value="CYSTEINE DESULFURASE 1, CHLOROPLASTIC"/>
    <property type="match status" value="1"/>
</dbReference>
<feature type="domain" description="Aminotransferase class V" evidence="2">
    <location>
        <begin position="199"/>
        <end position="575"/>
    </location>
</feature>
<keyword evidence="1" id="KW-0663">Pyridoxal phosphate</keyword>
<dbReference type="Pfam" id="PF00266">
    <property type="entry name" value="Aminotran_5"/>
    <property type="match status" value="1"/>
</dbReference>
<dbReference type="InterPro" id="IPR015424">
    <property type="entry name" value="PyrdxlP-dep_Trfase"/>
</dbReference>
<accession>A0A1D2QMN6</accession>
<evidence type="ECO:0000313" key="3">
    <source>
        <dbReference type="EMBL" id="ODS22823.1"/>
    </source>
</evidence>
<dbReference type="InterPro" id="IPR015422">
    <property type="entry name" value="PyrdxlP-dep_Trfase_small"/>
</dbReference>
<dbReference type="STRING" id="62101.AB835_12165"/>
<dbReference type="AlphaFoldDB" id="A0A1D2QMN6"/>
<dbReference type="InterPro" id="IPR000192">
    <property type="entry name" value="Aminotrans_V_dom"/>
</dbReference>
<evidence type="ECO:0000313" key="4">
    <source>
        <dbReference type="Proteomes" id="UP000242502"/>
    </source>
</evidence>
<dbReference type="InterPro" id="IPR015421">
    <property type="entry name" value="PyrdxlP-dep_Trfase_major"/>
</dbReference>
<dbReference type="Gene3D" id="3.90.1150.10">
    <property type="entry name" value="Aspartate Aminotransferase, domain 1"/>
    <property type="match status" value="1"/>
</dbReference>
<comment type="caution">
    <text evidence="3">The sequence shown here is derived from an EMBL/GenBank/DDBJ whole genome shotgun (WGS) entry which is preliminary data.</text>
</comment>
<dbReference type="SUPFAM" id="SSF53383">
    <property type="entry name" value="PLP-dependent transferases"/>
    <property type="match status" value="1"/>
</dbReference>
<evidence type="ECO:0000259" key="2">
    <source>
        <dbReference type="Pfam" id="PF00266"/>
    </source>
</evidence>
<sequence>MQIVEKRGCPYSERVRLFCAFDSLFERNIFHENIDNALGVAQYPALVDDSGSIVYESSQIIQKLKSYTKMSTEPFLYETEWSNMICLWRESLYSDADRNEIKIAARDISSKISINNLSLAFLLPHIYRFQYTNAASPVYQALKESNLIDLIKDYLKSNKLDELSDEIILPKADFLRYLVSEPLSRRSDFYGLSQDKRCYFDTAATGMPLKQPIKKREELLNDYASAHSTVSSFSKKLNAVIPKARNNILEYFELDKSNYSVLFIGNGATAAANYLSHLLNKDIDVIATSLFEHHSSDLPYRKTSKVVKFPNRLHKENYTEDLIDVIENEGAEVVVVTSCSNVNGHRPPIGILSEIAYRNEVGFYLDISQSAAHHDLRLADLPRLDGFYFSGHKVYAPEVLIIRTSILDSIEPALVGGGAVDDVSVEDFSYSPDITSKHQAGTLDVLGINQLSDVISYIKKVGIKKIEAHESWLTEYMFLKLSELDGIVIYSDYMGYSGVIAFNISGMHHEIAASILFDDYGIEVRNACFCAHPYVRDLLRIESIKNFQKGLETIEYNGMLRVSFGLYSKVEEVDRIIAALRSIVAKTKSD</sequence>
<dbReference type="PANTHER" id="PTHR43586">
    <property type="entry name" value="CYSTEINE DESULFURASE"/>
    <property type="match status" value="1"/>
</dbReference>
<evidence type="ECO:0000256" key="1">
    <source>
        <dbReference type="ARBA" id="ARBA00022898"/>
    </source>
</evidence>
<dbReference type="Gene3D" id="3.40.640.10">
    <property type="entry name" value="Type I PLP-dependent aspartate aminotransferase-like (Major domain)"/>
    <property type="match status" value="1"/>
</dbReference>